<dbReference type="InterPro" id="IPR012675">
    <property type="entry name" value="Beta-grasp_dom_sf"/>
</dbReference>
<feature type="domain" description="2Fe-2S ferredoxin-type" evidence="6">
    <location>
        <begin position="1"/>
        <end position="76"/>
    </location>
</feature>
<dbReference type="Pfam" id="PF00111">
    <property type="entry name" value="Fer2"/>
    <property type="match status" value="1"/>
</dbReference>
<dbReference type="InterPro" id="IPR051452">
    <property type="entry name" value="Diverse_Oxidoreductases"/>
</dbReference>
<dbReference type="InterPro" id="IPR036884">
    <property type="entry name" value="2Fe-2S-bd_dom_sf"/>
</dbReference>
<dbReference type="PANTHER" id="PTHR44379">
    <property type="entry name" value="OXIDOREDUCTASE WITH IRON-SULFUR SUBUNIT"/>
    <property type="match status" value="1"/>
</dbReference>
<dbReference type="Gene3D" id="3.10.20.30">
    <property type="match status" value="1"/>
</dbReference>
<dbReference type="SUPFAM" id="SSF54292">
    <property type="entry name" value="2Fe-2S ferredoxin-like"/>
    <property type="match status" value="1"/>
</dbReference>
<reference evidence="7 8" key="1">
    <citation type="submission" date="2020-08" db="EMBL/GenBank/DDBJ databases">
        <title>Genomic Encyclopedia of Type Strains, Phase IV (KMG-IV): sequencing the most valuable type-strain genomes for metagenomic binning, comparative biology and taxonomic classification.</title>
        <authorList>
            <person name="Goeker M."/>
        </authorList>
    </citation>
    <scope>NUCLEOTIDE SEQUENCE [LARGE SCALE GENOMIC DNA]</scope>
    <source>
        <strain evidence="7 8">DSM 29781</strain>
    </source>
</reference>
<evidence type="ECO:0000256" key="5">
    <source>
        <dbReference type="ARBA" id="ARBA00023014"/>
    </source>
</evidence>
<dbReference type="GO" id="GO:0046872">
    <property type="term" value="F:metal ion binding"/>
    <property type="evidence" value="ECO:0007669"/>
    <property type="project" value="UniProtKB-KW"/>
</dbReference>
<dbReference type="EMBL" id="JACHGB010000001">
    <property type="protein sequence ID" value="MBB5270680.1"/>
    <property type="molecule type" value="Genomic_DNA"/>
</dbReference>
<keyword evidence="5" id="KW-0411">Iron-sulfur</keyword>
<evidence type="ECO:0000313" key="8">
    <source>
        <dbReference type="Proteomes" id="UP000532440"/>
    </source>
</evidence>
<evidence type="ECO:0000256" key="2">
    <source>
        <dbReference type="ARBA" id="ARBA00022723"/>
    </source>
</evidence>
<proteinExistence type="predicted"/>
<gene>
    <name evidence="7" type="ORF">HNQ70_000664</name>
</gene>
<sequence length="150" mass="16361">MTNFSVNGQPHRFDGDPDMPLLWYLRDLAGMTGTKYGCGQGLCGVCTVWMDGEPVLSCTLPMRGLDGRAVTTIEGLSPDGNHPVQEAWRVLNVAQCGYCQSGQIMMAAALLKTNPRPTDEQIDEAMRGNLCRCGTYPRVRAAIRHASKEA</sequence>
<keyword evidence="1" id="KW-0001">2Fe-2S</keyword>
<keyword evidence="8" id="KW-1185">Reference proteome</keyword>
<dbReference type="PROSITE" id="PS51085">
    <property type="entry name" value="2FE2S_FER_2"/>
    <property type="match status" value="1"/>
</dbReference>
<dbReference type="InterPro" id="IPR002888">
    <property type="entry name" value="2Fe-2S-bd"/>
</dbReference>
<keyword evidence="3 7" id="KW-0560">Oxidoreductase</keyword>
<dbReference type="Proteomes" id="UP000532440">
    <property type="component" value="Unassembled WGS sequence"/>
</dbReference>
<dbReference type="PANTHER" id="PTHR44379:SF2">
    <property type="entry name" value="BLR6218 PROTEIN"/>
    <property type="match status" value="1"/>
</dbReference>
<evidence type="ECO:0000313" key="7">
    <source>
        <dbReference type="EMBL" id="MBB5270680.1"/>
    </source>
</evidence>
<dbReference type="RefSeq" id="WP_183964211.1">
    <property type="nucleotide sequence ID" value="NZ_BAABEW010000004.1"/>
</dbReference>
<dbReference type="SUPFAM" id="SSF47741">
    <property type="entry name" value="CO dehydrogenase ISP C-domain like"/>
    <property type="match status" value="1"/>
</dbReference>
<dbReference type="Gene3D" id="1.10.150.120">
    <property type="entry name" value="[2Fe-2S]-binding domain"/>
    <property type="match status" value="1"/>
</dbReference>
<dbReference type="PROSITE" id="PS00197">
    <property type="entry name" value="2FE2S_FER_1"/>
    <property type="match status" value="1"/>
</dbReference>
<organism evidence="7 8">
    <name type="scientific">Quisquiliibacterium transsilvanicum</name>
    <dbReference type="NCBI Taxonomy" id="1549638"/>
    <lineage>
        <taxon>Bacteria</taxon>
        <taxon>Pseudomonadati</taxon>
        <taxon>Pseudomonadota</taxon>
        <taxon>Betaproteobacteria</taxon>
        <taxon>Burkholderiales</taxon>
        <taxon>Burkholderiaceae</taxon>
        <taxon>Quisquiliibacterium</taxon>
    </lineage>
</organism>
<accession>A0A7W8HEU4</accession>
<dbReference type="Pfam" id="PF01799">
    <property type="entry name" value="Fer2_2"/>
    <property type="match status" value="1"/>
</dbReference>
<keyword evidence="4" id="KW-0408">Iron</keyword>
<protein>
    <submittedName>
        <fullName evidence="7">Isoquinoline 1-oxidoreductase alpha subunit</fullName>
        <ecNumber evidence="7">1.3.99.16</ecNumber>
    </submittedName>
</protein>
<keyword evidence="2" id="KW-0479">Metal-binding</keyword>
<evidence type="ECO:0000256" key="3">
    <source>
        <dbReference type="ARBA" id="ARBA00023002"/>
    </source>
</evidence>
<dbReference type="CDD" id="cd00207">
    <property type="entry name" value="fer2"/>
    <property type="match status" value="1"/>
</dbReference>
<comment type="caution">
    <text evidence="7">The sequence shown here is derived from an EMBL/GenBank/DDBJ whole genome shotgun (WGS) entry which is preliminary data.</text>
</comment>
<dbReference type="GO" id="GO:0047121">
    <property type="term" value="F:isoquinoline 1-oxidoreductase activity"/>
    <property type="evidence" value="ECO:0007669"/>
    <property type="project" value="UniProtKB-EC"/>
</dbReference>
<dbReference type="EC" id="1.3.99.16" evidence="7"/>
<evidence type="ECO:0000259" key="6">
    <source>
        <dbReference type="PROSITE" id="PS51085"/>
    </source>
</evidence>
<dbReference type="AlphaFoldDB" id="A0A7W8HEU4"/>
<dbReference type="GO" id="GO:0051537">
    <property type="term" value="F:2 iron, 2 sulfur cluster binding"/>
    <property type="evidence" value="ECO:0007669"/>
    <property type="project" value="UniProtKB-KW"/>
</dbReference>
<name>A0A7W8HEU4_9BURK</name>
<evidence type="ECO:0000256" key="1">
    <source>
        <dbReference type="ARBA" id="ARBA00022714"/>
    </source>
</evidence>
<dbReference type="InterPro" id="IPR006058">
    <property type="entry name" value="2Fe2S_fd_BS"/>
</dbReference>
<dbReference type="InterPro" id="IPR001041">
    <property type="entry name" value="2Fe-2S_ferredoxin-type"/>
</dbReference>
<dbReference type="InterPro" id="IPR036010">
    <property type="entry name" value="2Fe-2S_ferredoxin-like_sf"/>
</dbReference>
<evidence type="ECO:0000256" key="4">
    <source>
        <dbReference type="ARBA" id="ARBA00023004"/>
    </source>
</evidence>